<dbReference type="Gene3D" id="1.25.10.10">
    <property type="entry name" value="Leucine-rich Repeat Variant"/>
    <property type="match status" value="1"/>
</dbReference>
<dbReference type="EMBL" id="JANCYU010000042">
    <property type="protein sequence ID" value="KAK4526663.1"/>
    <property type="molecule type" value="Genomic_DNA"/>
</dbReference>
<dbReference type="InterPro" id="IPR011989">
    <property type="entry name" value="ARM-like"/>
</dbReference>
<dbReference type="GO" id="GO:0005783">
    <property type="term" value="C:endoplasmic reticulum"/>
    <property type="evidence" value="ECO:0007669"/>
    <property type="project" value="TreeGrafter"/>
</dbReference>
<organism evidence="3 4">
    <name type="scientific">Galdieria yellowstonensis</name>
    <dbReference type="NCBI Taxonomy" id="3028027"/>
    <lineage>
        <taxon>Eukaryota</taxon>
        <taxon>Rhodophyta</taxon>
        <taxon>Bangiophyceae</taxon>
        <taxon>Galdieriales</taxon>
        <taxon>Galdieriaceae</taxon>
        <taxon>Galdieria</taxon>
    </lineage>
</organism>
<evidence type="ECO:0000313" key="3">
    <source>
        <dbReference type="EMBL" id="KAK4526663.1"/>
    </source>
</evidence>
<name>A0AAV9IHD1_9RHOD</name>
<gene>
    <name evidence="3" type="ORF">GAYE_SCF26G4579</name>
</gene>
<reference evidence="3 4" key="1">
    <citation type="submission" date="2022-07" db="EMBL/GenBank/DDBJ databases">
        <title>Genome-wide signatures of adaptation to extreme environments.</title>
        <authorList>
            <person name="Cho C.H."/>
            <person name="Yoon H.S."/>
        </authorList>
    </citation>
    <scope>NUCLEOTIDE SEQUENCE [LARGE SCALE GENOMIC DNA]</scope>
    <source>
        <strain evidence="3 4">108.79 E11</strain>
    </source>
</reference>
<dbReference type="InterPro" id="IPR016024">
    <property type="entry name" value="ARM-type_fold"/>
</dbReference>
<keyword evidence="4" id="KW-1185">Reference proteome</keyword>
<proteinExistence type="predicted"/>
<feature type="chain" id="PRO_5043350666" description="Nucleotide exchange factor SIL1" evidence="2">
    <location>
        <begin position="32"/>
        <end position="405"/>
    </location>
</feature>
<dbReference type="Proteomes" id="UP001300502">
    <property type="component" value="Unassembled WGS sequence"/>
</dbReference>
<feature type="signal peptide" evidence="2">
    <location>
        <begin position="1"/>
        <end position="31"/>
    </location>
</feature>
<accession>A0AAV9IHD1</accession>
<evidence type="ECO:0000256" key="1">
    <source>
        <dbReference type="SAM" id="MobiDB-lite"/>
    </source>
</evidence>
<protein>
    <recommendedName>
        <fullName evidence="5">Nucleotide exchange factor SIL1</fullName>
    </recommendedName>
</protein>
<dbReference type="SUPFAM" id="SSF48371">
    <property type="entry name" value="ARM repeat"/>
    <property type="match status" value="1"/>
</dbReference>
<dbReference type="PANTHER" id="PTHR19316:SF18">
    <property type="entry name" value="HSP70-BINDING PROTEIN 1"/>
    <property type="match status" value="1"/>
</dbReference>
<keyword evidence="2" id="KW-0732">Signal</keyword>
<feature type="region of interest" description="Disordered" evidence="1">
    <location>
        <begin position="90"/>
        <end position="113"/>
    </location>
</feature>
<evidence type="ECO:0000256" key="2">
    <source>
        <dbReference type="SAM" id="SignalP"/>
    </source>
</evidence>
<dbReference type="PANTHER" id="PTHR19316">
    <property type="entry name" value="PROTEIN FOLDING REGULATOR"/>
    <property type="match status" value="1"/>
</dbReference>
<dbReference type="InterPro" id="IPR050693">
    <property type="entry name" value="Hsp70_NEF-Inhibitors"/>
</dbReference>
<sequence>MSWRKWERSSFGNALLVCLVLWLSLSQIIKAENSQVVSLVIKDSVDTVVERNDLPVASKTQWKVAKVLQQAQDREKLAVEEVLKEEHYGKQTTEEERIGVGNVEKEQDDSKEEEENLVQGNQHHIDTVAKLFQWSIVASTNRNTECVVKKPVKDDEKEEKKREESVSFIQHVTQFFRKARHYGAKESRKTRSWNRNEAATFEQDLLYAVLDELFASRSEEEKTEALEILADLSHKMDNARDVLALGGIERMLEMLGASSARLRSLSLYTLAVCAQNNQVVQTYLMQPKRLERLVHIAERDEESDVRTTALLALSSVVDNENGMDMLRFIDGVESVLLDAVQNEKDARAVRRALNLASDLVVLDPSQWLEKLKRAHIFEFAEYYLEHHEDRDIRESAAQLLSWLTK</sequence>
<dbReference type="AlphaFoldDB" id="A0AAV9IHD1"/>
<evidence type="ECO:0008006" key="5">
    <source>
        <dbReference type="Google" id="ProtNLM"/>
    </source>
</evidence>
<evidence type="ECO:0000313" key="4">
    <source>
        <dbReference type="Proteomes" id="UP001300502"/>
    </source>
</evidence>
<dbReference type="GO" id="GO:0000774">
    <property type="term" value="F:adenyl-nucleotide exchange factor activity"/>
    <property type="evidence" value="ECO:0007669"/>
    <property type="project" value="TreeGrafter"/>
</dbReference>
<comment type="caution">
    <text evidence="3">The sequence shown here is derived from an EMBL/GenBank/DDBJ whole genome shotgun (WGS) entry which is preliminary data.</text>
</comment>